<dbReference type="AlphaFoldDB" id="A0A2J6PM94"/>
<feature type="region of interest" description="Disordered" evidence="1">
    <location>
        <begin position="388"/>
        <end position="422"/>
    </location>
</feature>
<dbReference type="Pfam" id="PF26647">
    <property type="entry name" value="zf_Tbcl_3"/>
    <property type="match status" value="1"/>
</dbReference>
<accession>A0A2J6PM94</accession>
<feature type="compositionally biased region" description="Low complexity" evidence="1">
    <location>
        <begin position="59"/>
        <end position="80"/>
    </location>
</feature>
<proteinExistence type="predicted"/>
<evidence type="ECO:0000313" key="4">
    <source>
        <dbReference type="EMBL" id="PMD15133.1"/>
    </source>
</evidence>
<keyword evidence="5" id="KW-1185">Reference proteome</keyword>
<dbReference type="InterPro" id="IPR058251">
    <property type="entry name" value="zf_Tbcl_3"/>
</dbReference>
<evidence type="ECO:0000259" key="2">
    <source>
        <dbReference type="Pfam" id="PF26647"/>
    </source>
</evidence>
<organism evidence="4 5">
    <name type="scientific">Hyaloscypha hepaticicola</name>
    <dbReference type="NCBI Taxonomy" id="2082293"/>
    <lineage>
        <taxon>Eukaryota</taxon>
        <taxon>Fungi</taxon>
        <taxon>Dikarya</taxon>
        <taxon>Ascomycota</taxon>
        <taxon>Pezizomycotina</taxon>
        <taxon>Leotiomycetes</taxon>
        <taxon>Helotiales</taxon>
        <taxon>Hyaloscyphaceae</taxon>
        <taxon>Hyaloscypha</taxon>
    </lineage>
</organism>
<protein>
    <submittedName>
        <fullName evidence="4">Uncharacterized protein</fullName>
    </submittedName>
</protein>
<name>A0A2J6PM94_9HELO</name>
<dbReference type="EMBL" id="KZ613515">
    <property type="protein sequence ID" value="PMD15133.1"/>
    <property type="molecule type" value="Genomic_DNA"/>
</dbReference>
<evidence type="ECO:0000313" key="5">
    <source>
        <dbReference type="Proteomes" id="UP000235672"/>
    </source>
</evidence>
<feature type="region of interest" description="Disordered" evidence="1">
    <location>
        <begin position="59"/>
        <end position="81"/>
    </location>
</feature>
<dbReference type="Proteomes" id="UP000235672">
    <property type="component" value="Unassembled WGS sequence"/>
</dbReference>
<gene>
    <name evidence="4" type="ORF">NA56DRAFT_664027</name>
</gene>
<feature type="domain" description="Probable treble clef zinc finger fungi" evidence="3">
    <location>
        <begin position="185"/>
        <end position="219"/>
    </location>
</feature>
<feature type="compositionally biased region" description="Basic and acidic residues" evidence="1">
    <location>
        <begin position="8"/>
        <end position="33"/>
    </location>
</feature>
<feature type="compositionally biased region" description="Pro residues" evidence="1">
    <location>
        <begin position="396"/>
        <end position="408"/>
    </location>
</feature>
<feature type="domain" description="Probable treble clef zinc finger" evidence="2">
    <location>
        <begin position="145"/>
        <end position="183"/>
    </location>
</feature>
<evidence type="ECO:0000259" key="3">
    <source>
        <dbReference type="Pfam" id="PF26648"/>
    </source>
</evidence>
<sequence>MALLSPDEAERKLQQERERNKLRDEAKERELEKQRVMAAQQAAVRQQQAQQDALRWSVQQQQGMHGGQAQIQGQHAHPQANGLMNGMPAQSQRFHQQQVSQAQTSSPIVRNGTPESHFSMAYEPAAHREFAYSHVLNCPLHDNEKTKTCSGLSKRGNLCPNKAIVAPVPGTLPMCKIHRNQLKVATFCRAQLSCGYECGRLCEWRTHMFQMCQCHQDIPMTCYFLKIPMEMRLRIYRFLLPDRRIPARRLGILLREDGEKTCMEILRINRQIHDEASSLLYGTGSFNIEVSANGLNMCSKTDYLVGAGGLPVINYGPHPPIRNQLPPFPRPGGFLIHHTTNSAFTGSYGSGGNHQLQDYQMQLMLLEQQNKKRLMMARQEQDNMIFPTASASSSNIPPPAPPSPPHPPVQLTRYPTPSTPSPSGPVWDCPIAAKYFNQIHHFHITILFPSTFQLAGSYPLPTHTAEATVYEHSDRIHALIGRLLLLPHPISTLNIRIKFADTYAQRSEAIYASQSLLRPFRRLSRIVTPEVSAIKIMSYQNGPEIDILPTLGDPSSWPDGANLLSFLVSWMQDLKGEVPVMPVGGSRVFDAYWRLEAMVKAVQERYRGLWVDFGLGRLDGLLSQARMAREAGDEEGFLGCWERVVETWLGFLEGQRQWLGEVEGMVGGIYGVFERGEREEFGAGVGGSNSMGGSSSMGGSWNGNGKGKAVVWDLT</sequence>
<feature type="region of interest" description="Disordered" evidence="1">
    <location>
        <begin position="684"/>
        <end position="704"/>
    </location>
</feature>
<dbReference type="OrthoDB" id="5600002at2759"/>
<dbReference type="InterPro" id="IPR058252">
    <property type="entry name" value="zf_Tbcl_4"/>
</dbReference>
<dbReference type="Pfam" id="PF26648">
    <property type="entry name" value="zf_Tbcl_4"/>
    <property type="match status" value="1"/>
</dbReference>
<reference evidence="4 5" key="1">
    <citation type="submission" date="2016-05" db="EMBL/GenBank/DDBJ databases">
        <title>A degradative enzymes factory behind the ericoid mycorrhizal symbiosis.</title>
        <authorList>
            <consortium name="DOE Joint Genome Institute"/>
            <person name="Martino E."/>
            <person name="Morin E."/>
            <person name="Grelet G."/>
            <person name="Kuo A."/>
            <person name="Kohler A."/>
            <person name="Daghino S."/>
            <person name="Barry K."/>
            <person name="Choi C."/>
            <person name="Cichocki N."/>
            <person name="Clum A."/>
            <person name="Copeland A."/>
            <person name="Hainaut M."/>
            <person name="Haridas S."/>
            <person name="Labutti K."/>
            <person name="Lindquist E."/>
            <person name="Lipzen A."/>
            <person name="Khouja H.-R."/>
            <person name="Murat C."/>
            <person name="Ohm R."/>
            <person name="Olson A."/>
            <person name="Spatafora J."/>
            <person name="Veneault-Fourrey C."/>
            <person name="Henrissat B."/>
            <person name="Grigoriev I."/>
            <person name="Martin F."/>
            <person name="Perotto S."/>
        </authorList>
    </citation>
    <scope>NUCLEOTIDE SEQUENCE [LARGE SCALE GENOMIC DNA]</scope>
    <source>
        <strain evidence="4 5">UAMH 7357</strain>
    </source>
</reference>
<evidence type="ECO:0000256" key="1">
    <source>
        <dbReference type="SAM" id="MobiDB-lite"/>
    </source>
</evidence>
<feature type="region of interest" description="Disordered" evidence="1">
    <location>
        <begin position="1"/>
        <end position="33"/>
    </location>
</feature>